<evidence type="ECO:0000313" key="2">
    <source>
        <dbReference type="Proteomes" id="UP000521358"/>
    </source>
</evidence>
<dbReference type="AlphaFoldDB" id="A0A7X6D6K5"/>
<accession>A0A7X6D6K5</accession>
<comment type="caution">
    <text evidence="1">The sequence shown here is derived from an EMBL/GenBank/DDBJ whole genome shotgun (WGS) entry which is preliminary data.</text>
</comment>
<gene>
    <name evidence="1" type="ORF">HED35_01315</name>
</gene>
<evidence type="ECO:0000313" key="1">
    <source>
        <dbReference type="EMBL" id="NKC66717.1"/>
    </source>
</evidence>
<dbReference type="Proteomes" id="UP000521358">
    <property type="component" value="Unassembled WGS sequence"/>
</dbReference>
<dbReference type="EMBL" id="JAAVMB010000001">
    <property type="protein sequence ID" value="NKC66717.1"/>
    <property type="molecule type" value="Genomic_DNA"/>
</dbReference>
<proteinExistence type="predicted"/>
<organism evidence="1 2">
    <name type="scientific">Vagococcus fluvialis</name>
    <dbReference type="NCBI Taxonomy" id="2738"/>
    <lineage>
        <taxon>Bacteria</taxon>
        <taxon>Bacillati</taxon>
        <taxon>Bacillota</taxon>
        <taxon>Bacilli</taxon>
        <taxon>Lactobacillales</taxon>
        <taxon>Enterococcaceae</taxon>
        <taxon>Vagococcus</taxon>
    </lineage>
</organism>
<reference evidence="1 2" key="1">
    <citation type="submission" date="2020-03" db="EMBL/GenBank/DDBJ databases">
        <title>Bacterial samples isolated from urine from healthy bovine heifers (Gyr breed).</title>
        <authorList>
            <person name="Giannattasio-Ferraz S."/>
            <person name="Maskeri L."/>
            <person name="Penido A."/>
            <person name="Barbosa-Stancioli E.F."/>
            <person name="Putonti C."/>
        </authorList>
    </citation>
    <scope>NUCLEOTIDE SEQUENCE [LARGE SCALE GENOMIC DNA]</scope>
    <source>
        <strain evidence="1 2">UFMG-H7</strain>
    </source>
</reference>
<dbReference type="RefSeq" id="WP_167806066.1">
    <property type="nucleotide sequence ID" value="NZ_JAAVMB010000001.1"/>
</dbReference>
<sequence length="60" mass="6908">MIEYSDLKEALKALYELTETKELATGKNAATFEDLQEVYQERVINVIDLLDHSDIYLDGK</sequence>
<protein>
    <submittedName>
        <fullName evidence="1">Uncharacterized protein</fullName>
    </submittedName>
</protein>
<name>A0A7X6D6K5_9ENTE</name>